<evidence type="ECO:0000313" key="8">
    <source>
        <dbReference type="Proteomes" id="UP000186102"/>
    </source>
</evidence>
<protein>
    <recommendedName>
        <fullName evidence="5">Urease accessory protein UreE</fullName>
    </recommendedName>
</protein>
<sequence length="143" mass="16093">MIVTEVIGKLADLEQDHQREKEAFTIEQLFLSWDELQKRILRKTTDVGRDIGIQLESGHLHPGDILYREENHLIVVRVKEEAVLLVPVRNMREMGLAAHAIGNMHAPIELKSNSVITPYNLVLQEQLAKLGLSPVKEAGAFAP</sequence>
<evidence type="ECO:0000256" key="5">
    <source>
        <dbReference type="HAMAP-Rule" id="MF_00822"/>
    </source>
</evidence>
<dbReference type="GO" id="GO:0006457">
    <property type="term" value="P:protein folding"/>
    <property type="evidence" value="ECO:0007669"/>
    <property type="project" value="InterPro"/>
</dbReference>
<dbReference type="CDD" id="cd00571">
    <property type="entry name" value="UreE"/>
    <property type="match status" value="1"/>
</dbReference>
<accession>A0A1Q8QXC6</accession>
<dbReference type="Proteomes" id="UP000186102">
    <property type="component" value="Unassembled WGS sequence"/>
</dbReference>
<evidence type="ECO:0000313" key="7">
    <source>
        <dbReference type="EMBL" id="OLN31994.1"/>
    </source>
</evidence>
<dbReference type="GO" id="GO:0051082">
    <property type="term" value="F:unfolded protein binding"/>
    <property type="evidence" value="ECO:0007669"/>
    <property type="project" value="UniProtKB-UniRule"/>
</dbReference>
<keyword evidence="2 5" id="KW-0963">Cytoplasm</keyword>
<keyword evidence="4 5" id="KW-0143">Chaperone</keyword>
<dbReference type="OrthoDB" id="9810882at2"/>
<comment type="similarity">
    <text evidence="5">Belongs to the UreE family.</text>
</comment>
<dbReference type="HAMAP" id="MF_00822">
    <property type="entry name" value="UreE"/>
    <property type="match status" value="1"/>
</dbReference>
<dbReference type="GO" id="GO:0005737">
    <property type="term" value="C:cytoplasm"/>
    <property type="evidence" value="ECO:0007669"/>
    <property type="project" value="UniProtKB-SubCell"/>
</dbReference>
<dbReference type="GO" id="GO:0065003">
    <property type="term" value="P:protein-containing complex assembly"/>
    <property type="evidence" value="ECO:0007669"/>
    <property type="project" value="InterPro"/>
</dbReference>
<dbReference type="EMBL" id="MLBF01000012">
    <property type="protein sequence ID" value="OLN31994.1"/>
    <property type="molecule type" value="Genomic_DNA"/>
</dbReference>
<dbReference type="AlphaFoldDB" id="A0A1Q8QXC6"/>
<proteinExistence type="inferred from homology"/>
<dbReference type="InterPro" id="IPR007864">
    <property type="entry name" value="UreE_C_dom"/>
</dbReference>
<dbReference type="PIRSF" id="PIRSF036402">
    <property type="entry name" value="Ureas_acces_UreE"/>
    <property type="match status" value="1"/>
</dbReference>
<keyword evidence="3 5" id="KW-0533">Nickel</keyword>
<comment type="subcellular location">
    <subcellularLocation>
        <location evidence="1 5">Cytoplasm</location>
    </subcellularLocation>
</comment>
<evidence type="ECO:0000256" key="2">
    <source>
        <dbReference type="ARBA" id="ARBA00022490"/>
    </source>
</evidence>
<reference evidence="7 8" key="1">
    <citation type="submission" date="2016-09" db="EMBL/GenBank/DDBJ databases">
        <title>Complete genome of Desulfosporosinus sp. OL.</title>
        <authorList>
            <person name="Mardanov A."/>
            <person name="Beletsky A."/>
            <person name="Panova A."/>
            <person name="Karnachuk O."/>
            <person name="Ravin N."/>
        </authorList>
    </citation>
    <scope>NUCLEOTIDE SEQUENCE [LARGE SCALE GENOMIC DNA]</scope>
    <source>
        <strain evidence="7 8">OL</strain>
    </source>
</reference>
<feature type="domain" description="UreE urease accessory N-terminal" evidence="6">
    <location>
        <begin position="10"/>
        <end position="74"/>
    </location>
</feature>
<keyword evidence="8" id="KW-1185">Reference proteome</keyword>
<dbReference type="Pfam" id="PF05194">
    <property type="entry name" value="UreE_C"/>
    <property type="match status" value="1"/>
</dbReference>
<evidence type="ECO:0000259" key="6">
    <source>
        <dbReference type="SMART" id="SM00988"/>
    </source>
</evidence>
<evidence type="ECO:0000256" key="3">
    <source>
        <dbReference type="ARBA" id="ARBA00022596"/>
    </source>
</evidence>
<dbReference type="SUPFAM" id="SSF69287">
    <property type="entry name" value="Urease metallochaperone UreE, N-terminal domain"/>
    <property type="match status" value="1"/>
</dbReference>
<evidence type="ECO:0000256" key="4">
    <source>
        <dbReference type="ARBA" id="ARBA00023186"/>
    </source>
</evidence>
<dbReference type="GO" id="GO:0019627">
    <property type="term" value="P:urea metabolic process"/>
    <property type="evidence" value="ECO:0007669"/>
    <property type="project" value="InterPro"/>
</dbReference>
<dbReference type="Gene3D" id="3.30.70.790">
    <property type="entry name" value="UreE, C-terminal domain"/>
    <property type="match status" value="1"/>
</dbReference>
<dbReference type="SMART" id="SM00988">
    <property type="entry name" value="UreE_N"/>
    <property type="match status" value="1"/>
</dbReference>
<dbReference type="SUPFAM" id="SSF69737">
    <property type="entry name" value="Urease metallochaperone UreE, C-terminal domain"/>
    <property type="match status" value="1"/>
</dbReference>
<dbReference type="Gene3D" id="2.60.260.20">
    <property type="entry name" value="Urease metallochaperone UreE, N-terminal domain"/>
    <property type="match status" value="1"/>
</dbReference>
<comment type="caution">
    <text evidence="7">The sequence shown here is derived from an EMBL/GenBank/DDBJ whole genome shotgun (WGS) entry which is preliminary data.</text>
</comment>
<dbReference type="Pfam" id="PF02814">
    <property type="entry name" value="UreE_N"/>
    <property type="match status" value="1"/>
</dbReference>
<comment type="function">
    <text evidence="5">Involved in urease metallocenter assembly. Binds nickel. Probably functions as a nickel donor during metallocenter assembly.</text>
</comment>
<name>A0A1Q8QXC6_9FIRM</name>
<dbReference type="GO" id="GO:0016151">
    <property type="term" value="F:nickel cation binding"/>
    <property type="evidence" value="ECO:0007669"/>
    <property type="project" value="UniProtKB-UniRule"/>
</dbReference>
<gene>
    <name evidence="5" type="primary">ureE</name>
    <name evidence="7" type="ORF">DSOL_2087</name>
</gene>
<evidence type="ECO:0000256" key="1">
    <source>
        <dbReference type="ARBA" id="ARBA00004496"/>
    </source>
</evidence>
<dbReference type="InterPro" id="IPR036118">
    <property type="entry name" value="UreE_N_sf"/>
</dbReference>
<organism evidence="7 8">
    <name type="scientific">Desulfosporosinus metallidurans</name>
    <dbReference type="NCBI Taxonomy" id="1888891"/>
    <lineage>
        <taxon>Bacteria</taxon>
        <taxon>Bacillati</taxon>
        <taxon>Bacillota</taxon>
        <taxon>Clostridia</taxon>
        <taxon>Eubacteriales</taxon>
        <taxon>Desulfitobacteriaceae</taxon>
        <taxon>Desulfosporosinus</taxon>
    </lineage>
</organism>
<dbReference type="InterPro" id="IPR004029">
    <property type="entry name" value="UreE_N"/>
</dbReference>
<dbReference type="STRING" id="1888891.DSOL_2087"/>
<dbReference type="InterPro" id="IPR012406">
    <property type="entry name" value="UreE"/>
</dbReference>
<dbReference type="RefSeq" id="WP_075364730.1">
    <property type="nucleotide sequence ID" value="NZ_MLBF01000012.1"/>
</dbReference>